<sequence>MKIISGLFCLIFAFFKVILAQQEVGLAPGLYCGLKSCYDVIGIKRDDFTRTQLAKVYRKLAREFHPDRQPNEDLKKKAETKFREIATAYEILKEDESRNFYDHYLDHPEDRYYNYYQYYRMKAAPKVDVRYVILATILIISVFQYYSAKQKYADSLSYACGVQKYRNKAIQDAIERKIFTLDTKGKVVKNKSQDQDAIICSIIEENMNLQGGFKKETIYDTVAWELIVLPITLFKTAVWGVKWYYKYNIRNEEYSEEDKVYMICKNLAITENQYLCMDEDELDDIHNNECWIKDKALDYKEKKELLNKEKLNKSAHYRRYKRIMKANVGNTISFMED</sequence>
<name>A0AC35TY88_9BILA</name>
<organism evidence="1 2">
    <name type="scientific">Rhabditophanes sp. KR3021</name>
    <dbReference type="NCBI Taxonomy" id="114890"/>
    <lineage>
        <taxon>Eukaryota</taxon>
        <taxon>Metazoa</taxon>
        <taxon>Ecdysozoa</taxon>
        <taxon>Nematoda</taxon>
        <taxon>Chromadorea</taxon>
        <taxon>Rhabditida</taxon>
        <taxon>Tylenchina</taxon>
        <taxon>Panagrolaimomorpha</taxon>
        <taxon>Strongyloidoidea</taxon>
        <taxon>Alloionematidae</taxon>
        <taxon>Rhabditophanes</taxon>
    </lineage>
</organism>
<evidence type="ECO:0000313" key="2">
    <source>
        <dbReference type="WBParaSite" id="RSKR_0000587300.1"/>
    </source>
</evidence>
<dbReference type="WBParaSite" id="RSKR_0000587300.1">
    <property type="protein sequence ID" value="RSKR_0000587300.1"/>
    <property type="gene ID" value="RSKR_0000587300"/>
</dbReference>
<dbReference type="Proteomes" id="UP000095286">
    <property type="component" value="Unplaced"/>
</dbReference>
<accession>A0AC35TY88</accession>
<proteinExistence type="predicted"/>
<evidence type="ECO:0000313" key="1">
    <source>
        <dbReference type="Proteomes" id="UP000095286"/>
    </source>
</evidence>
<reference evidence="2" key="1">
    <citation type="submission" date="2016-11" db="UniProtKB">
        <authorList>
            <consortium name="WormBaseParasite"/>
        </authorList>
    </citation>
    <scope>IDENTIFICATION</scope>
    <source>
        <strain evidence="2">KR3021</strain>
    </source>
</reference>
<protein>
    <submittedName>
        <fullName evidence="2">J domain-containing protein</fullName>
    </submittedName>
</protein>